<feature type="transmembrane region" description="Helical" evidence="8">
    <location>
        <begin position="118"/>
        <end position="142"/>
    </location>
</feature>
<accession>A0AB37URR6</accession>
<feature type="transmembrane region" description="Helical" evidence="8">
    <location>
        <begin position="20"/>
        <end position="40"/>
    </location>
</feature>
<keyword evidence="4 8" id="KW-0812">Transmembrane</keyword>
<gene>
    <name evidence="11" type="ORF">DSM107010_06330</name>
</gene>
<feature type="domain" description="Cation efflux protein cytoplasmic" evidence="10">
    <location>
        <begin position="222"/>
        <end position="288"/>
    </location>
</feature>
<dbReference type="InterPro" id="IPR027470">
    <property type="entry name" value="Cation_efflux_CTD"/>
</dbReference>
<keyword evidence="6" id="KW-0406">Ion transport</keyword>
<dbReference type="Pfam" id="PF16916">
    <property type="entry name" value="ZT_dimer"/>
    <property type="match status" value="1"/>
</dbReference>
<dbReference type="EMBL" id="RSCK01000003">
    <property type="protein sequence ID" value="RUT14150.1"/>
    <property type="molecule type" value="Genomic_DNA"/>
</dbReference>
<dbReference type="InterPro" id="IPR002524">
    <property type="entry name" value="Cation_efflux"/>
</dbReference>
<dbReference type="AlphaFoldDB" id="A0AB37URR6"/>
<feature type="transmembrane region" description="Helical" evidence="8">
    <location>
        <begin position="186"/>
        <end position="203"/>
    </location>
</feature>
<organism evidence="11 12">
    <name type="scientific">Chroococcidiopsis cubana SAG 39.79</name>
    <dbReference type="NCBI Taxonomy" id="388085"/>
    <lineage>
        <taxon>Bacteria</taxon>
        <taxon>Bacillati</taxon>
        <taxon>Cyanobacteriota</taxon>
        <taxon>Cyanophyceae</taxon>
        <taxon>Chroococcidiopsidales</taxon>
        <taxon>Chroococcidiopsidaceae</taxon>
        <taxon>Chroococcidiopsis</taxon>
    </lineage>
</organism>
<feature type="transmembrane region" description="Helical" evidence="8">
    <location>
        <begin position="154"/>
        <end position="180"/>
    </location>
</feature>
<keyword evidence="7 8" id="KW-0472">Membrane</keyword>
<protein>
    <submittedName>
        <fullName evidence="11">Cobalt transporter</fullName>
    </submittedName>
</protein>
<feature type="transmembrane region" description="Helical" evidence="8">
    <location>
        <begin position="52"/>
        <end position="70"/>
    </location>
</feature>
<evidence type="ECO:0000259" key="9">
    <source>
        <dbReference type="Pfam" id="PF01545"/>
    </source>
</evidence>
<evidence type="ECO:0000256" key="7">
    <source>
        <dbReference type="ARBA" id="ARBA00023136"/>
    </source>
</evidence>
<evidence type="ECO:0000256" key="6">
    <source>
        <dbReference type="ARBA" id="ARBA00023065"/>
    </source>
</evidence>
<evidence type="ECO:0000259" key="10">
    <source>
        <dbReference type="Pfam" id="PF16916"/>
    </source>
</evidence>
<comment type="similarity">
    <text evidence="2">Belongs to the cation diffusion facilitator (CDF) transporter (TC 2.A.4) family. SLC30A subfamily.</text>
</comment>
<keyword evidence="12" id="KW-1185">Reference proteome</keyword>
<feature type="transmembrane region" description="Helical" evidence="8">
    <location>
        <begin position="82"/>
        <end position="106"/>
    </location>
</feature>
<name>A0AB37URR6_9CYAN</name>
<dbReference type="InterPro" id="IPR058533">
    <property type="entry name" value="Cation_efflux_TM"/>
</dbReference>
<dbReference type="RefSeq" id="WP_106171027.1">
    <property type="nucleotide sequence ID" value="NZ_JAVKZF010000005.1"/>
</dbReference>
<feature type="domain" description="Cation efflux protein transmembrane" evidence="9">
    <location>
        <begin position="21"/>
        <end position="210"/>
    </location>
</feature>
<dbReference type="Pfam" id="PF01545">
    <property type="entry name" value="Cation_efflux"/>
    <property type="match status" value="1"/>
</dbReference>
<evidence type="ECO:0000256" key="3">
    <source>
        <dbReference type="ARBA" id="ARBA00022448"/>
    </source>
</evidence>
<dbReference type="SUPFAM" id="SSF161111">
    <property type="entry name" value="Cation efflux protein transmembrane domain-like"/>
    <property type="match status" value="1"/>
</dbReference>
<comment type="subcellular location">
    <subcellularLocation>
        <location evidence="1">Membrane</location>
        <topology evidence="1">Multi-pass membrane protein</topology>
    </subcellularLocation>
</comment>
<evidence type="ECO:0000256" key="2">
    <source>
        <dbReference type="ARBA" id="ARBA00008873"/>
    </source>
</evidence>
<dbReference type="PANTHER" id="PTHR11562:SF17">
    <property type="entry name" value="RE54080P-RELATED"/>
    <property type="match status" value="1"/>
</dbReference>
<dbReference type="GO" id="GO:0005886">
    <property type="term" value="C:plasma membrane"/>
    <property type="evidence" value="ECO:0007669"/>
    <property type="project" value="TreeGrafter"/>
</dbReference>
<evidence type="ECO:0000313" key="11">
    <source>
        <dbReference type="EMBL" id="RUT14150.1"/>
    </source>
</evidence>
<evidence type="ECO:0000313" key="12">
    <source>
        <dbReference type="Proteomes" id="UP000282574"/>
    </source>
</evidence>
<keyword evidence="5 8" id="KW-1133">Transmembrane helix</keyword>
<sequence length="304" mass="32455">MSQQNSRGHNHRQANYNRAFIISVALNTGFVIVEAVYGIIANSLALLADAGHNLSDVLGLLLAWGASILVRRKTTQRRTYGLRRSSILAALLNAVSLLVVAGGIGWEAIQRFRESAPVAGGTVIAVAAIGIAINTGSALMFLSGRKRDLNIRGAFLHLVADAAVSVGVVLTGIALVATGWLWLDPAVSLVVTLIILVGTWQLFQESFNLILDAVPVGIEPLAVRKYLAELPDVIQVHDLHIWATSTTETALTAHLVMPAGHPGDAFLVRVVRELHELFGIDHPTLQIETGDPSSPCPFAPDNVV</sequence>
<dbReference type="InterPro" id="IPR036837">
    <property type="entry name" value="Cation_efflux_CTD_sf"/>
</dbReference>
<evidence type="ECO:0000256" key="5">
    <source>
        <dbReference type="ARBA" id="ARBA00022989"/>
    </source>
</evidence>
<dbReference type="InterPro" id="IPR027469">
    <property type="entry name" value="Cation_efflux_TMD_sf"/>
</dbReference>
<dbReference type="PANTHER" id="PTHR11562">
    <property type="entry name" value="CATION EFFLUX PROTEIN/ ZINC TRANSPORTER"/>
    <property type="match status" value="1"/>
</dbReference>
<evidence type="ECO:0000256" key="1">
    <source>
        <dbReference type="ARBA" id="ARBA00004141"/>
    </source>
</evidence>
<evidence type="ECO:0000256" key="8">
    <source>
        <dbReference type="SAM" id="Phobius"/>
    </source>
</evidence>
<keyword evidence="3" id="KW-0813">Transport</keyword>
<dbReference type="NCBIfam" id="TIGR01297">
    <property type="entry name" value="CDF"/>
    <property type="match status" value="1"/>
</dbReference>
<comment type="caution">
    <text evidence="11">The sequence shown here is derived from an EMBL/GenBank/DDBJ whole genome shotgun (WGS) entry which is preliminary data.</text>
</comment>
<dbReference type="InterPro" id="IPR050681">
    <property type="entry name" value="CDF/SLC30A"/>
</dbReference>
<dbReference type="SUPFAM" id="SSF160240">
    <property type="entry name" value="Cation efflux protein cytoplasmic domain-like"/>
    <property type="match status" value="1"/>
</dbReference>
<dbReference type="GO" id="GO:0005385">
    <property type="term" value="F:zinc ion transmembrane transporter activity"/>
    <property type="evidence" value="ECO:0007669"/>
    <property type="project" value="TreeGrafter"/>
</dbReference>
<dbReference type="Proteomes" id="UP000282574">
    <property type="component" value="Unassembled WGS sequence"/>
</dbReference>
<proteinExistence type="inferred from homology"/>
<dbReference type="Gene3D" id="1.20.1510.10">
    <property type="entry name" value="Cation efflux protein transmembrane domain"/>
    <property type="match status" value="1"/>
</dbReference>
<evidence type="ECO:0000256" key="4">
    <source>
        <dbReference type="ARBA" id="ARBA00022692"/>
    </source>
</evidence>
<reference evidence="11 12" key="1">
    <citation type="journal article" date="2019" name="Genome Biol. Evol.">
        <title>Day and night: Metabolic profiles and evolutionary relationships of six axenic non-marine cyanobacteria.</title>
        <authorList>
            <person name="Will S.E."/>
            <person name="Henke P."/>
            <person name="Boedeker C."/>
            <person name="Huang S."/>
            <person name="Brinkmann H."/>
            <person name="Rohde M."/>
            <person name="Jarek M."/>
            <person name="Friedl T."/>
            <person name="Seufert S."/>
            <person name="Schumacher M."/>
            <person name="Overmann J."/>
            <person name="Neumann-Schaal M."/>
            <person name="Petersen J."/>
        </authorList>
    </citation>
    <scope>NUCLEOTIDE SEQUENCE [LARGE SCALE GENOMIC DNA]</scope>
    <source>
        <strain evidence="11 12">SAG 39.79</strain>
    </source>
</reference>